<dbReference type="InterPro" id="IPR027417">
    <property type="entry name" value="P-loop_NTPase"/>
</dbReference>
<dbReference type="CDD" id="cd18809">
    <property type="entry name" value="SF1_C_RecD"/>
    <property type="match status" value="1"/>
</dbReference>
<dbReference type="EMBL" id="LLXI01003713">
    <property type="protein sequence ID" value="PKY59699.1"/>
    <property type="molecule type" value="Genomic_DNA"/>
</dbReference>
<dbReference type="AlphaFoldDB" id="A0A2I1HLF6"/>
<dbReference type="VEuPathDB" id="FungiDB:RhiirA1_451308"/>
<sequence length="195" mass="22295">MTHRHAFEAVDRTLRDLMKAVDHSLEEKPFGGKVIKELAKRLWELSYINQLYGSIWECRILTIINELEDDVIQLPNDIVLPSQNIDELIHFVYPDLSINSNPKYLVEPEIISGNHAGIRAFIPRITLSPSNANLPFTFSRHQFPVQPAFAMTINKSQGQTLNWVSLYLPTPVFSHGQLYVACSRVTSRNNLKILI</sequence>
<comment type="caution">
    <text evidence="1">The sequence shown here is derived from an EMBL/GenBank/DDBJ whole genome shotgun (WGS) entry which is preliminary data.</text>
</comment>
<dbReference type="GO" id="GO:0006260">
    <property type="term" value="P:DNA replication"/>
    <property type="evidence" value="ECO:0007669"/>
    <property type="project" value="TreeGrafter"/>
</dbReference>
<dbReference type="FunFam" id="3.40.50.300:FF:002884">
    <property type="entry name" value="ATP-dependent DNA helicase"/>
    <property type="match status" value="1"/>
</dbReference>
<dbReference type="GO" id="GO:0005657">
    <property type="term" value="C:replication fork"/>
    <property type="evidence" value="ECO:0007669"/>
    <property type="project" value="TreeGrafter"/>
</dbReference>
<accession>A0A2I1HLF6</accession>
<organism evidence="1 2">
    <name type="scientific">Rhizophagus irregularis</name>
    <dbReference type="NCBI Taxonomy" id="588596"/>
    <lineage>
        <taxon>Eukaryota</taxon>
        <taxon>Fungi</taxon>
        <taxon>Fungi incertae sedis</taxon>
        <taxon>Mucoromycota</taxon>
        <taxon>Glomeromycotina</taxon>
        <taxon>Glomeromycetes</taxon>
        <taxon>Glomerales</taxon>
        <taxon>Glomeraceae</taxon>
        <taxon>Rhizophagus</taxon>
    </lineage>
</organism>
<protein>
    <recommendedName>
        <fullName evidence="3">ATP-dependent DNA helicase</fullName>
    </recommendedName>
</protein>
<evidence type="ECO:0000313" key="2">
    <source>
        <dbReference type="Proteomes" id="UP000234323"/>
    </source>
</evidence>
<dbReference type="PANTHER" id="PTHR23274:SF51">
    <property type="entry name" value="OS03G0423850 PROTEIN"/>
    <property type="match status" value="1"/>
</dbReference>
<keyword evidence="2" id="KW-1185">Reference proteome</keyword>
<proteinExistence type="predicted"/>
<dbReference type="PANTHER" id="PTHR23274">
    <property type="entry name" value="DNA HELICASE-RELATED"/>
    <property type="match status" value="1"/>
</dbReference>
<evidence type="ECO:0000313" key="1">
    <source>
        <dbReference type="EMBL" id="PKY59699.1"/>
    </source>
</evidence>
<evidence type="ECO:0008006" key="3">
    <source>
        <dbReference type="Google" id="ProtNLM"/>
    </source>
</evidence>
<gene>
    <name evidence="1" type="ORF">RhiirA4_482673</name>
</gene>
<dbReference type="Proteomes" id="UP000234323">
    <property type="component" value="Unassembled WGS sequence"/>
</dbReference>
<name>A0A2I1HLF6_9GLOM</name>
<dbReference type="Gene3D" id="3.40.50.300">
    <property type="entry name" value="P-loop containing nucleotide triphosphate hydrolases"/>
    <property type="match status" value="1"/>
</dbReference>
<reference evidence="1 2" key="1">
    <citation type="submission" date="2015-10" db="EMBL/GenBank/DDBJ databases">
        <title>Genome analyses suggest a sexual origin of heterokaryosis in a supposedly ancient asexual fungus.</title>
        <authorList>
            <person name="Ropars J."/>
            <person name="Sedzielewska K."/>
            <person name="Noel J."/>
            <person name="Charron P."/>
            <person name="Farinelli L."/>
            <person name="Marton T."/>
            <person name="Kruger M."/>
            <person name="Pelin A."/>
            <person name="Brachmann A."/>
            <person name="Corradi N."/>
        </authorList>
    </citation>
    <scope>NUCLEOTIDE SEQUENCE [LARGE SCALE GENOMIC DNA]</scope>
    <source>
        <strain evidence="1 2">A4</strain>
    </source>
</reference>
<dbReference type="SUPFAM" id="SSF52540">
    <property type="entry name" value="P-loop containing nucleoside triphosphate hydrolases"/>
    <property type="match status" value="1"/>
</dbReference>